<dbReference type="Pfam" id="PF03824">
    <property type="entry name" value="NicO"/>
    <property type="match status" value="2"/>
</dbReference>
<comment type="function">
    <text evidence="1">Efflux system for nickel and cobalt.</text>
</comment>
<evidence type="ECO:0000256" key="12">
    <source>
        <dbReference type="ARBA" id="ARBA00023285"/>
    </source>
</evidence>
<comment type="similarity">
    <text evidence="13">Belongs to the NiCoT transporter (TC 2.A.52) family.</text>
</comment>
<keyword evidence="12" id="KW-0170">Cobalt</keyword>
<evidence type="ECO:0000256" key="7">
    <source>
        <dbReference type="ARBA" id="ARBA00022692"/>
    </source>
</evidence>
<dbReference type="InterPro" id="IPR051224">
    <property type="entry name" value="NiCoT_RcnA"/>
</dbReference>
<evidence type="ECO:0000313" key="16">
    <source>
        <dbReference type="Proteomes" id="UP000078272"/>
    </source>
</evidence>
<dbReference type="GO" id="GO:0015099">
    <property type="term" value="F:nickel cation transmembrane transporter activity"/>
    <property type="evidence" value="ECO:0007669"/>
    <property type="project" value="UniProtKB-UniRule"/>
</dbReference>
<keyword evidence="5" id="KW-1003">Cell membrane</keyword>
<dbReference type="InterPro" id="IPR011541">
    <property type="entry name" value="Ni/Co_transpt_high_affinity"/>
</dbReference>
<dbReference type="Proteomes" id="UP000078272">
    <property type="component" value="Unassembled WGS sequence"/>
</dbReference>
<evidence type="ECO:0000256" key="6">
    <source>
        <dbReference type="ARBA" id="ARBA00022596"/>
    </source>
</evidence>
<comment type="caution">
    <text evidence="15">The sequence shown here is derived from an EMBL/GenBank/DDBJ whole genome shotgun (WGS) entry which is preliminary data.</text>
</comment>
<keyword evidence="6" id="KW-0533">Nickel</keyword>
<evidence type="ECO:0000256" key="13">
    <source>
        <dbReference type="RuleBase" id="RU362101"/>
    </source>
</evidence>
<evidence type="ECO:0000256" key="14">
    <source>
        <dbReference type="SAM" id="SignalP"/>
    </source>
</evidence>
<feature type="transmembrane region" description="Helical" evidence="13">
    <location>
        <begin position="290"/>
        <end position="314"/>
    </location>
</feature>
<evidence type="ECO:0000256" key="9">
    <source>
        <dbReference type="ARBA" id="ARBA00023065"/>
    </source>
</evidence>
<accession>A0A175R2J0</accession>
<dbReference type="EMBL" id="LDPZ01000074">
    <property type="protein sequence ID" value="KTQ84185.1"/>
    <property type="molecule type" value="Genomic_DNA"/>
</dbReference>
<comment type="subcellular location">
    <subcellularLocation>
        <location evidence="2 13">Cell membrane</location>
        <topology evidence="2 13">Multi-pass membrane protein</topology>
    </subcellularLocation>
</comment>
<dbReference type="RefSeq" id="WP_058636732.1">
    <property type="nucleotide sequence ID" value="NZ_LDPZ01000074.1"/>
</dbReference>
<protein>
    <recommendedName>
        <fullName evidence="13">Nickel/cobalt efflux system</fullName>
    </recommendedName>
</protein>
<feature type="chain" id="PRO_5008041642" description="Nickel/cobalt efflux system" evidence="14">
    <location>
        <begin position="25"/>
        <end position="358"/>
    </location>
</feature>
<evidence type="ECO:0000256" key="11">
    <source>
        <dbReference type="ARBA" id="ARBA00023136"/>
    </source>
</evidence>
<evidence type="ECO:0000256" key="1">
    <source>
        <dbReference type="ARBA" id="ARBA00002510"/>
    </source>
</evidence>
<dbReference type="GO" id="GO:0046583">
    <property type="term" value="F:monoatomic cation efflux transmembrane transporter activity"/>
    <property type="evidence" value="ECO:0007669"/>
    <property type="project" value="TreeGrafter"/>
</dbReference>
<feature type="transmembrane region" description="Helical" evidence="13">
    <location>
        <begin position="75"/>
        <end position="94"/>
    </location>
</feature>
<evidence type="ECO:0000256" key="3">
    <source>
        <dbReference type="ARBA" id="ARBA00022426"/>
    </source>
</evidence>
<keyword evidence="4 13" id="KW-0813">Transport</keyword>
<evidence type="ECO:0000256" key="10">
    <source>
        <dbReference type="ARBA" id="ARBA00023112"/>
    </source>
</evidence>
<keyword evidence="3" id="KW-0171">Cobalt transport</keyword>
<name>A0A175R2J0_9HYPH</name>
<keyword evidence="14" id="KW-0732">Signal</keyword>
<dbReference type="PANTHER" id="PTHR40659">
    <property type="entry name" value="NICKEL/COBALT EFFLUX SYSTEM RCNA"/>
    <property type="match status" value="1"/>
</dbReference>
<evidence type="ECO:0000256" key="5">
    <source>
        <dbReference type="ARBA" id="ARBA00022475"/>
    </source>
</evidence>
<proteinExistence type="inferred from homology"/>
<feature type="transmembrane region" description="Helical" evidence="13">
    <location>
        <begin position="260"/>
        <end position="284"/>
    </location>
</feature>
<evidence type="ECO:0000256" key="8">
    <source>
        <dbReference type="ARBA" id="ARBA00022989"/>
    </source>
</evidence>
<dbReference type="GO" id="GO:0010045">
    <property type="term" value="P:response to nickel cation"/>
    <property type="evidence" value="ECO:0007669"/>
    <property type="project" value="TreeGrafter"/>
</dbReference>
<evidence type="ECO:0000256" key="4">
    <source>
        <dbReference type="ARBA" id="ARBA00022448"/>
    </source>
</evidence>
<sequence>MRSPLRLAGPTLLCLCLLTGVALAQSSLGIGNAEVTPTPSGPFAGLMMEILRIQRGFFVDLRHALVAIRDGQGGFGWLVGLSFIYGIFHAAGPGHGKAVISSYMLANEVELRRGIALSFASAIAQALSAAVIVLFGWMVLRGTSLSMTQAAFGLELMSYLGVAAIGIWLVLRKGHALLRRLPVLPLVWRAPQSGPQGLAFAGAGTFTDRTRGGPKLLPRASGAYGSDVCDDAAGDACDCGRPHIFSASELGGKGFSWRSALAAVVAVGLRPCSGAIVVLTFALLNGLYGSALLSVFAMALGTAITVSALAALAVGAKDVVLRLGQGASRLRPLRALLEFSGALLLVSLGFGLFFASLA</sequence>
<dbReference type="GO" id="GO:0006824">
    <property type="term" value="P:cobalt ion transport"/>
    <property type="evidence" value="ECO:0007669"/>
    <property type="project" value="UniProtKB-KW"/>
</dbReference>
<dbReference type="STRING" id="401562.NS365_10270"/>
<feature type="signal peptide" evidence="14">
    <location>
        <begin position="1"/>
        <end position="24"/>
    </location>
</feature>
<keyword evidence="11 13" id="KW-0472">Membrane</keyword>
<gene>
    <name evidence="15" type="ORF">NS226_21750</name>
</gene>
<keyword evidence="8 13" id="KW-1133">Transmembrane helix</keyword>
<feature type="transmembrane region" description="Helical" evidence="13">
    <location>
        <begin position="335"/>
        <end position="357"/>
    </location>
</feature>
<organism evidence="15 16">
    <name type="scientific">Aureimonas ureilytica</name>
    <dbReference type="NCBI Taxonomy" id="401562"/>
    <lineage>
        <taxon>Bacteria</taxon>
        <taxon>Pseudomonadati</taxon>
        <taxon>Pseudomonadota</taxon>
        <taxon>Alphaproteobacteria</taxon>
        <taxon>Hyphomicrobiales</taxon>
        <taxon>Aurantimonadaceae</taxon>
        <taxon>Aureimonas</taxon>
    </lineage>
</organism>
<feature type="transmembrane region" description="Helical" evidence="13">
    <location>
        <begin position="150"/>
        <end position="171"/>
    </location>
</feature>
<dbReference type="PATRIC" id="fig|401562.3.peg.4806"/>
<feature type="transmembrane region" description="Helical" evidence="13">
    <location>
        <begin position="115"/>
        <end position="138"/>
    </location>
</feature>
<keyword evidence="9" id="KW-0406">Ion transport</keyword>
<keyword evidence="7 13" id="KW-0812">Transmembrane</keyword>
<keyword evidence="10" id="KW-0921">Nickel transport</keyword>
<dbReference type="GO" id="GO:0005886">
    <property type="term" value="C:plasma membrane"/>
    <property type="evidence" value="ECO:0007669"/>
    <property type="project" value="UniProtKB-SubCell"/>
</dbReference>
<reference evidence="15 16" key="1">
    <citation type="journal article" date="2016" name="Front. Microbiol.">
        <title>Genomic Resource of Rice Seed Associated Bacteria.</title>
        <authorList>
            <person name="Midha S."/>
            <person name="Bansal K."/>
            <person name="Sharma S."/>
            <person name="Kumar N."/>
            <person name="Patil P.P."/>
            <person name="Chaudhry V."/>
            <person name="Patil P.B."/>
        </authorList>
    </citation>
    <scope>NUCLEOTIDE SEQUENCE [LARGE SCALE GENOMIC DNA]</scope>
    <source>
        <strain evidence="15 16">NS226</strain>
    </source>
</reference>
<dbReference type="AlphaFoldDB" id="A0A175R2J0"/>
<dbReference type="PANTHER" id="PTHR40659:SF1">
    <property type="entry name" value="NICKEL_COBALT EFFLUX SYSTEM RCNA"/>
    <property type="match status" value="1"/>
</dbReference>
<dbReference type="GO" id="GO:0032025">
    <property type="term" value="P:response to cobalt ion"/>
    <property type="evidence" value="ECO:0007669"/>
    <property type="project" value="TreeGrafter"/>
</dbReference>
<evidence type="ECO:0000313" key="15">
    <source>
        <dbReference type="EMBL" id="KTQ84185.1"/>
    </source>
</evidence>
<evidence type="ECO:0000256" key="2">
    <source>
        <dbReference type="ARBA" id="ARBA00004651"/>
    </source>
</evidence>